<reference evidence="2 3" key="1">
    <citation type="submission" date="2017-02" db="EMBL/GenBank/DDBJ databases">
        <authorList>
            <person name="Peterson S.W."/>
        </authorList>
    </citation>
    <scope>NUCLEOTIDE SEQUENCE [LARGE SCALE GENOMIC DNA]</scope>
    <source>
        <strain evidence="2 3">ATCC BAA-908</strain>
    </source>
</reference>
<dbReference type="AlphaFoldDB" id="A0A1T4M0K6"/>
<dbReference type="RefSeq" id="WP_078933699.1">
    <property type="nucleotide sequence ID" value="NZ_FUWG01000013.1"/>
</dbReference>
<name>A0A1T4M0K6_TREPO</name>
<dbReference type="OrthoDB" id="369264at2"/>
<dbReference type="EMBL" id="FUWG01000013">
    <property type="protein sequence ID" value="SJZ60519.1"/>
    <property type="molecule type" value="Genomic_DNA"/>
</dbReference>
<keyword evidence="3" id="KW-1185">Reference proteome</keyword>
<dbReference type="InterPro" id="IPR051534">
    <property type="entry name" value="CBASS_pafABC_assoc_protein"/>
</dbReference>
<gene>
    <name evidence="2" type="ORF">SAMN02745149_01802</name>
</gene>
<evidence type="ECO:0000313" key="2">
    <source>
        <dbReference type="EMBL" id="SJZ60519.1"/>
    </source>
</evidence>
<dbReference type="Proteomes" id="UP000190423">
    <property type="component" value="Unassembled WGS sequence"/>
</dbReference>
<feature type="domain" description="WYL" evidence="1">
    <location>
        <begin position="148"/>
        <end position="215"/>
    </location>
</feature>
<dbReference type="PANTHER" id="PTHR34580">
    <property type="match status" value="1"/>
</dbReference>
<dbReference type="PROSITE" id="PS52050">
    <property type="entry name" value="WYL"/>
    <property type="match status" value="1"/>
</dbReference>
<protein>
    <submittedName>
        <fullName evidence="2">Predicted DNA-binding transcriptional regulator YafY, contains an HTH and WYL domains</fullName>
    </submittedName>
</protein>
<dbReference type="GO" id="GO:0003677">
    <property type="term" value="F:DNA binding"/>
    <property type="evidence" value="ECO:0007669"/>
    <property type="project" value="UniProtKB-KW"/>
</dbReference>
<evidence type="ECO:0000259" key="1">
    <source>
        <dbReference type="Pfam" id="PF13280"/>
    </source>
</evidence>
<dbReference type="GeneID" id="78317083"/>
<dbReference type="InterPro" id="IPR026881">
    <property type="entry name" value="WYL_dom"/>
</dbReference>
<organism evidence="2 3">
    <name type="scientific">Treponema porcinum</name>
    <dbReference type="NCBI Taxonomy" id="261392"/>
    <lineage>
        <taxon>Bacteria</taxon>
        <taxon>Pseudomonadati</taxon>
        <taxon>Spirochaetota</taxon>
        <taxon>Spirochaetia</taxon>
        <taxon>Spirochaetales</taxon>
        <taxon>Treponemataceae</taxon>
        <taxon>Treponema</taxon>
    </lineage>
</organism>
<sequence>MYYDESISRERNERINKIIRLIQKAEAKNEIINKSTLQKEDIGSSATLGRELSRIGDEGEKIITFDKHKLTFRMNKKWKSAKYIKIDSLSDYGSLGIMKSLLEQYKNTPLYKSVIDTIEELAEMPIEDFSRIAVPPKPEYNKEDQKKFSKIFDYMTQNLKIQFYYKGRWHGDERKNRVVRPYQLLLDNGTCYLYGYDEEKQDDRLFVLRRMEEIRLKNNESFDLPADYEFSLKHGFSKFGAYTFKEPVKYKIEFYGNTQVWISENKWADDQILEVSENKTTLTFTSSQDDKILEWILSCGPDAKPVEPNEFVQRWKDKICEMAELAGI</sequence>
<dbReference type="PANTHER" id="PTHR34580:SF1">
    <property type="entry name" value="PROTEIN PAFC"/>
    <property type="match status" value="1"/>
</dbReference>
<dbReference type="Pfam" id="PF13280">
    <property type="entry name" value="WYL"/>
    <property type="match status" value="1"/>
</dbReference>
<proteinExistence type="predicted"/>
<accession>A0A1T4M0K6</accession>
<keyword evidence="2" id="KW-0238">DNA-binding</keyword>
<dbReference type="STRING" id="261392.SAMN02745149_01802"/>
<evidence type="ECO:0000313" key="3">
    <source>
        <dbReference type="Proteomes" id="UP000190423"/>
    </source>
</evidence>